<feature type="signal peptide" evidence="2">
    <location>
        <begin position="1"/>
        <end position="24"/>
    </location>
</feature>
<evidence type="ECO:0000256" key="2">
    <source>
        <dbReference type="SAM" id="SignalP"/>
    </source>
</evidence>
<dbReference type="InterPro" id="IPR045087">
    <property type="entry name" value="Cu-oxidase_fam"/>
</dbReference>
<reference evidence="5 6" key="1">
    <citation type="journal article" date="2005" name="Nature">
        <title>The map-based sequence of the rice genome.</title>
        <authorList>
            <consortium name="International rice genome sequencing project (IRGSP)"/>
            <person name="Matsumoto T."/>
            <person name="Wu J."/>
            <person name="Kanamori H."/>
            <person name="Katayose Y."/>
            <person name="Fujisawa M."/>
            <person name="Namiki N."/>
            <person name="Mizuno H."/>
            <person name="Yamamoto K."/>
            <person name="Antonio B.A."/>
            <person name="Baba T."/>
            <person name="Sakata K."/>
            <person name="Nagamura Y."/>
            <person name="Aoki H."/>
            <person name="Arikawa K."/>
            <person name="Arita K."/>
            <person name="Bito T."/>
            <person name="Chiden Y."/>
            <person name="Fujitsuka N."/>
            <person name="Fukunaka R."/>
            <person name="Hamada M."/>
            <person name="Harada C."/>
            <person name="Hayashi A."/>
            <person name="Hijishita S."/>
            <person name="Honda M."/>
            <person name="Hosokawa S."/>
            <person name="Ichikawa Y."/>
            <person name="Idonuma A."/>
            <person name="Iijima M."/>
            <person name="Ikeda M."/>
            <person name="Ikeno M."/>
            <person name="Ito K."/>
            <person name="Ito S."/>
            <person name="Ito T."/>
            <person name="Ito Y."/>
            <person name="Ito Y."/>
            <person name="Iwabuchi A."/>
            <person name="Kamiya K."/>
            <person name="Karasawa W."/>
            <person name="Kurita K."/>
            <person name="Katagiri S."/>
            <person name="Kikuta A."/>
            <person name="Kobayashi H."/>
            <person name="Kobayashi N."/>
            <person name="Machita K."/>
            <person name="Maehara T."/>
            <person name="Masukawa M."/>
            <person name="Mizubayashi T."/>
            <person name="Mukai Y."/>
            <person name="Nagasaki H."/>
            <person name="Nagata Y."/>
            <person name="Naito S."/>
            <person name="Nakashima M."/>
            <person name="Nakama Y."/>
            <person name="Nakamichi Y."/>
            <person name="Nakamura M."/>
            <person name="Meguro A."/>
            <person name="Negishi M."/>
            <person name="Ohta I."/>
            <person name="Ohta T."/>
            <person name="Okamoto M."/>
            <person name="Ono N."/>
            <person name="Saji S."/>
            <person name="Sakaguchi M."/>
            <person name="Sakai K."/>
            <person name="Shibata M."/>
            <person name="Shimokawa T."/>
            <person name="Song J."/>
            <person name="Takazaki Y."/>
            <person name="Terasawa K."/>
            <person name="Tsugane M."/>
            <person name="Tsuji K."/>
            <person name="Ueda S."/>
            <person name="Waki K."/>
            <person name="Yamagata H."/>
            <person name="Yamamoto M."/>
            <person name="Yamamoto S."/>
            <person name="Yamane H."/>
            <person name="Yoshiki S."/>
            <person name="Yoshihara R."/>
            <person name="Yukawa K."/>
            <person name="Zhong H."/>
            <person name="Yano M."/>
            <person name="Yuan Q."/>
            <person name="Ouyang S."/>
            <person name="Liu J."/>
            <person name="Jones K.M."/>
            <person name="Gansberger K."/>
            <person name="Moffat K."/>
            <person name="Hill J."/>
            <person name="Bera J."/>
            <person name="Fadrosh D."/>
            <person name="Jin S."/>
            <person name="Johri S."/>
            <person name="Kim M."/>
            <person name="Overton L."/>
            <person name="Reardon M."/>
            <person name="Tsitrin T."/>
            <person name="Vuong H."/>
            <person name="Weaver B."/>
            <person name="Ciecko A."/>
            <person name="Tallon L."/>
            <person name="Jackson J."/>
            <person name="Pai G."/>
            <person name="Aken S.V."/>
            <person name="Utterback T."/>
            <person name="Reidmuller S."/>
            <person name="Feldblyum T."/>
            <person name="Hsiao J."/>
            <person name="Zismann V."/>
            <person name="Iobst S."/>
            <person name="de Vazeille A.R."/>
            <person name="Buell C.R."/>
            <person name="Ying K."/>
            <person name="Li Y."/>
            <person name="Lu T."/>
            <person name="Huang Y."/>
            <person name="Zhao Q."/>
            <person name="Feng Q."/>
            <person name="Zhang L."/>
            <person name="Zhu J."/>
            <person name="Weng Q."/>
            <person name="Mu J."/>
            <person name="Lu Y."/>
            <person name="Fan D."/>
            <person name="Liu Y."/>
            <person name="Guan J."/>
            <person name="Zhang Y."/>
            <person name="Yu S."/>
            <person name="Liu X."/>
            <person name="Zhang Y."/>
            <person name="Hong G."/>
            <person name="Han B."/>
            <person name="Choisne N."/>
            <person name="Demange N."/>
            <person name="Orjeda G."/>
            <person name="Samain S."/>
            <person name="Cattolico L."/>
            <person name="Pelletier E."/>
            <person name="Couloux A."/>
            <person name="Segurens B."/>
            <person name="Wincker P."/>
            <person name="D'Hont A."/>
            <person name="Scarpelli C."/>
            <person name="Weissenbach J."/>
            <person name="Salanoubat M."/>
            <person name="Quetier F."/>
            <person name="Yu Y."/>
            <person name="Kim H.R."/>
            <person name="Rambo T."/>
            <person name="Currie J."/>
            <person name="Collura K."/>
            <person name="Luo M."/>
            <person name="Yang T."/>
            <person name="Ammiraju J.S.S."/>
            <person name="Engler F."/>
            <person name="Soderlund C."/>
            <person name="Wing R.A."/>
            <person name="Palmer L.E."/>
            <person name="de la Bastide M."/>
            <person name="Spiegel L."/>
            <person name="Nascimento L."/>
            <person name="Zutavern T."/>
            <person name="O'Shaughnessy A."/>
            <person name="Dike S."/>
            <person name="Dedhia N."/>
            <person name="Preston R."/>
            <person name="Balija V."/>
            <person name="McCombie W.R."/>
            <person name="Chow T."/>
            <person name="Chen H."/>
            <person name="Chung M."/>
            <person name="Chen C."/>
            <person name="Shaw J."/>
            <person name="Wu H."/>
            <person name="Hsiao K."/>
            <person name="Chao Y."/>
            <person name="Chu M."/>
            <person name="Cheng C."/>
            <person name="Hour A."/>
            <person name="Lee P."/>
            <person name="Lin S."/>
            <person name="Lin Y."/>
            <person name="Liou J."/>
            <person name="Liu S."/>
            <person name="Hsing Y."/>
            <person name="Raghuvanshi S."/>
            <person name="Mohanty A."/>
            <person name="Bharti A.K."/>
            <person name="Gaur A."/>
            <person name="Gupta V."/>
            <person name="Kumar D."/>
            <person name="Ravi V."/>
            <person name="Vij S."/>
            <person name="Kapur A."/>
            <person name="Khurana P."/>
            <person name="Khurana P."/>
            <person name="Khurana J.P."/>
            <person name="Tyagi A.K."/>
            <person name="Gaikwad K."/>
            <person name="Singh A."/>
            <person name="Dalal V."/>
            <person name="Srivastava S."/>
            <person name="Dixit A."/>
            <person name="Pal A.K."/>
            <person name="Ghazi I.A."/>
            <person name="Yadav M."/>
            <person name="Pandit A."/>
            <person name="Bhargava A."/>
            <person name="Sureshbabu K."/>
            <person name="Batra K."/>
            <person name="Sharma T.R."/>
            <person name="Mohapatra T."/>
            <person name="Singh N.K."/>
            <person name="Messing J."/>
            <person name="Nelson A.B."/>
            <person name="Fuks G."/>
            <person name="Kavchok S."/>
            <person name="Keizer G."/>
            <person name="Linton E."/>
            <person name="Llaca V."/>
            <person name="Song R."/>
            <person name="Tanyolac B."/>
            <person name="Young S."/>
            <person name="Ho-Il K."/>
            <person name="Hahn J.H."/>
            <person name="Sangsakoo G."/>
            <person name="Vanavichit A."/>
            <person name="de Mattos Luiz.A.T."/>
            <person name="Zimmer P.D."/>
            <person name="Malone G."/>
            <person name="Dellagostin O."/>
            <person name="de Oliveira A.C."/>
            <person name="Bevan M."/>
            <person name="Bancroft I."/>
            <person name="Minx P."/>
            <person name="Cordum H."/>
            <person name="Wilson R."/>
            <person name="Cheng Z."/>
            <person name="Jin W."/>
            <person name="Jiang J."/>
            <person name="Leong S.A."/>
            <person name="Iwama H."/>
            <person name="Gojobori T."/>
            <person name="Itoh T."/>
            <person name="Niimura Y."/>
            <person name="Fujii Y."/>
            <person name="Habara T."/>
            <person name="Sakai H."/>
            <person name="Sato Y."/>
            <person name="Wilson G."/>
            <person name="Kumar K."/>
            <person name="McCouch S."/>
            <person name="Juretic N."/>
            <person name="Hoen D."/>
            <person name="Wright S."/>
            <person name="Bruskiewich R."/>
            <person name="Bureau T."/>
            <person name="Miyao A."/>
            <person name="Hirochika H."/>
            <person name="Nishikawa T."/>
            <person name="Kadowaki K."/>
            <person name="Sugiura M."/>
            <person name="Burr B."/>
            <person name="Sasaki T."/>
        </authorList>
    </citation>
    <scope>NUCLEOTIDE SEQUENCE [LARGE SCALE GENOMIC DNA]</scope>
    <source>
        <strain evidence="6">cv. Nipponbare</strain>
    </source>
</reference>
<dbReference type="Gene3D" id="2.60.40.420">
    <property type="entry name" value="Cupredoxins - blue copper proteins"/>
    <property type="match status" value="2"/>
</dbReference>
<dbReference type="GO" id="GO:0005507">
    <property type="term" value="F:copper ion binding"/>
    <property type="evidence" value="ECO:0007669"/>
    <property type="project" value="InterPro"/>
</dbReference>
<dbReference type="PANTHER" id="PTHR11709">
    <property type="entry name" value="MULTI-COPPER OXIDASE"/>
    <property type="match status" value="1"/>
</dbReference>
<evidence type="ECO:0000259" key="4">
    <source>
        <dbReference type="Pfam" id="PF07732"/>
    </source>
</evidence>
<name>Q0J296_ORYSJ</name>
<proteinExistence type="inferred from homology"/>
<feature type="domain" description="Plastocyanin-like" evidence="4">
    <location>
        <begin position="34"/>
        <end position="145"/>
    </location>
</feature>
<dbReference type="SUPFAM" id="SSF49503">
    <property type="entry name" value="Cupredoxins"/>
    <property type="match status" value="2"/>
</dbReference>
<evidence type="ECO:0000259" key="3">
    <source>
        <dbReference type="Pfam" id="PF00394"/>
    </source>
</evidence>
<dbReference type="PANTHER" id="PTHR11709:SF218">
    <property type="entry name" value="L-ASCORBATE OXIDASE"/>
    <property type="match status" value="1"/>
</dbReference>
<dbReference type="InterPro" id="IPR008972">
    <property type="entry name" value="Cupredoxin"/>
</dbReference>
<protein>
    <submittedName>
        <fullName evidence="5">Os09g0365900 protein</fullName>
    </submittedName>
</protein>
<accession>Q0J296</accession>
<evidence type="ECO:0000256" key="1">
    <source>
        <dbReference type="ARBA" id="ARBA00010609"/>
    </source>
</evidence>
<comment type="similarity">
    <text evidence="1">Belongs to the multicopper oxidase family.</text>
</comment>
<dbReference type="AlphaFoldDB" id="Q0J296"/>
<dbReference type="Pfam" id="PF00394">
    <property type="entry name" value="Cu-oxidase"/>
    <property type="match status" value="1"/>
</dbReference>
<feature type="chain" id="PRO_5004174019" evidence="2">
    <location>
        <begin position="25"/>
        <end position="295"/>
    </location>
</feature>
<dbReference type="SMR" id="Q0J296"/>
<dbReference type="InterPro" id="IPR001117">
    <property type="entry name" value="Cu-oxidase_2nd"/>
</dbReference>
<organism evidence="5 6">
    <name type="scientific">Oryza sativa subsp. japonica</name>
    <name type="common">Rice</name>
    <dbReference type="NCBI Taxonomy" id="39947"/>
    <lineage>
        <taxon>Eukaryota</taxon>
        <taxon>Viridiplantae</taxon>
        <taxon>Streptophyta</taxon>
        <taxon>Embryophyta</taxon>
        <taxon>Tracheophyta</taxon>
        <taxon>Spermatophyta</taxon>
        <taxon>Magnoliopsida</taxon>
        <taxon>Liliopsida</taxon>
        <taxon>Poales</taxon>
        <taxon>Poaceae</taxon>
        <taxon>BOP clade</taxon>
        <taxon>Oryzoideae</taxon>
        <taxon>Oryzeae</taxon>
        <taxon>Oryzinae</taxon>
        <taxon>Oryza</taxon>
        <taxon>Oryza sativa</taxon>
    </lineage>
</organism>
<dbReference type="EMBL" id="AP008215">
    <property type="protein sequence ID" value="BAF24919.2"/>
    <property type="molecule type" value="Genomic_DNA"/>
</dbReference>
<dbReference type="KEGG" id="dosa:Os09g0365900"/>
<reference evidence="6" key="2">
    <citation type="journal article" date="2008" name="Nucleic Acids Res.">
        <title>The rice annotation project database (RAP-DB): 2008 update.</title>
        <authorList>
            <consortium name="The rice annotation project (RAP)"/>
        </authorList>
    </citation>
    <scope>GENOME REANNOTATION</scope>
    <source>
        <strain evidence="6">cv. Nipponbare</strain>
    </source>
</reference>
<feature type="domain" description="Plastocyanin-like" evidence="3">
    <location>
        <begin position="164"/>
        <end position="257"/>
    </location>
</feature>
<evidence type="ECO:0000313" key="6">
    <source>
        <dbReference type="Proteomes" id="UP000000763"/>
    </source>
</evidence>
<dbReference type="InterPro" id="IPR011707">
    <property type="entry name" value="Cu-oxidase-like_N"/>
</dbReference>
<dbReference type="Pfam" id="PF07732">
    <property type="entry name" value="Cu-oxidase_3"/>
    <property type="match status" value="1"/>
</dbReference>
<evidence type="ECO:0000313" key="5">
    <source>
        <dbReference type="EMBL" id="BAF24919.2"/>
    </source>
</evidence>
<gene>
    <name evidence="5" type="ordered locus">Os09g0365900</name>
</gene>
<sequence>MMRCSDRLLCSLFLAAALFGVAAAATRRHDWDISYQFTSPDCVRKLAVTINGHTPGPTIRAVQGDTIVVNVKNSLLTENVAIHWHGIRQIGTPWADGTEGVTQCPILPGDTFAYTFVVDRPGTYMYHAHYGMQRSAGLNGMIVVEVAPGAAGDGEREPFRYDGEHTVLLNDWWHRSTYEQAAGLASVPMVWVGEPQSLLINGRGRFVNCSSSPATAASCNVSHPDCAPAVFAVVPGKTYRFRVASVTSLSALNFEIEVRMQAHPPSPLPPLYILYLSPKIKVKSTHVETKTHATT</sequence>
<keyword evidence="2" id="KW-0732">Signal</keyword>
<dbReference type="Proteomes" id="UP000000763">
    <property type="component" value="Chromosome 9"/>
</dbReference>